<feature type="transmembrane region" description="Helical" evidence="1">
    <location>
        <begin position="20"/>
        <end position="40"/>
    </location>
</feature>
<evidence type="ECO:0000313" key="3">
    <source>
        <dbReference type="WBParaSite" id="L893_g16947.t1"/>
    </source>
</evidence>
<protein>
    <submittedName>
        <fullName evidence="3">G_PROTEIN_RECEP_F1_2 domain-containing protein</fullName>
    </submittedName>
</protein>
<accession>A0A1I7YJJ3</accession>
<keyword evidence="1" id="KW-0472">Membrane</keyword>
<evidence type="ECO:0000313" key="2">
    <source>
        <dbReference type="Proteomes" id="UP000095287"/>
    </source>
</evidence>
<proteinExistence type="predicted"/>
<dbReference type="WBParaSite" id="L893_g16947.t1">
    <property type="protein sequence ID" value="L893_g16947.t1"/>
    <property type="gene ID" value="L893_g16947"/>
</dbReference>
<keyword evidence="1" id="KW-0812">Transmembrane</keyword>
<dbReference type="AlphaFoldDB" id="A0A1I7YJJ3"/>
<dbReference type="InterPro" id="IPR019422">
    <property type="entry name" value="7TM_GPCR_serpentine_rcpt_Srh"/>
</dbReference>
<keyword evidence="2" id="KW-1185">Reference proteome</keyword>
<name>A0A1I7YJJ3_9BILA</name>
<keyword evidence="1" id="KW-1133">Transmembrane helix</keyword>
<dbReference type="Pfam" id="PF10318">
    <property type="entry name" value="7TM_GPCR_Srh"/>
    <property type="match status" value="1"/>
</dbReference>
<dbReference type="Proteomes" id="UP000095287">
    <property type="component" value="Unplaced"/>
</dbReference>
<reference evidence="3" key="1">
    <citation type="submission" date="2016-11" db="UniProtKB">
        <authorList>
            <consortium name="WormBaseParasite"/>
        </authorList>
    </citation>
    <scope>IDENTIFICATION</scope>
</reference>
<evidence type="ECO:0000256" key="1">
    <source>
        <dbReference type="SAM" id="Phobius"/>
    </source>
</evidence>
<organism evidence="2 3">
    <name type="scientific">Steinernema glaseri</name>
    <dbReference type="NCBI Taxonomy" id="37863"/>
    <lineage>
        <taxon>Eukaryota</taxon>
        <taxon>Metazoa</taxon>
        <taxon>Ecdysozoa</taxon>
        <taxon>Nematoda</taxon>
        <taxon>Chromadorea</taxon>
        <taxon>Rhabditida</taxon>
        <taxon>Tylenchina</taxon>
        <taxon>Panagrolaimomorpha</taxon>
        <taxon>Strongyloidoidea</taxon>
        <taxon>Steinernematidae</taxon>
        <taxon>Steinernema</taxon>
    </lineage>
</organism>
<sequence>MSSDVVEEYYSSFLYVRRIILINTAFSVPLNFLTMYLILFKTPKHLKTYKYLLLNISWDREFNSASGTLLSKPSSSL</sequence>